<evidence type="ECO:0000313" key="1">
    <source>
        <dbReference type="EMBL" id="EJK60844.1"/>
    </source>
</evidence>
<organism evidence="1 2">
    <name type="scientific">Thalassiosira oceanica</name>
    <name type="common">Marine diatom</name>
    <dbReference type="NCBI Taxonomy" id="159749"/>
    <lineage>
        <taxon>Eukaryota</taxon>
        <taxon>Sar</taxon>
        <taxon>Stramenopiles</taxon>
        <taxon>Ochrophyta</taxon>
        <taxon>Bacillariophyta</taxon>
        <taxon>Coscinodiscophyceae</taxon>
        <taxon>Thalassiosirophycidae</taxon>
        <taxon>Thalassiosirales</taxon>
        <taxon>Thalassiosiraceae</taxon>
        <taxon>Thalassiosira</taxon>
    </lineage>
</organism>
<dbReference type="EMBL" id="AGNL01020646">
    <property type="protein sequence ID" value="EJK60844.1"/>
    <property type="molecule type" value="Genomic_DNA"/>
</dbReference>
<sequence>MESLQETEKLIVKQKFEALEAM</sequence>
<comment type="caution">
    <text evidence="1">The sequence shown here is derived from an EMBL/GenBank/DDBJ whole genome shotgun (WGS) entry which is preliminary data.</text>
</comment>
<dbReference type="Proteomes" id="UP000266841">
    <property type="component" value="Unassembled WGS sequence"/>
</dbReference>
<proteinExistence type="predicted"/>
<feature type="non-terminal residue" evidence="1">
    <location>
        <position position="22"/>
    </location>
</feature>
<keyword evidence="2" id="KW-1185">Reference proteome</keyword>
<name>K0S7D9_THAOC</name>
<evidence type="ECO:0000313" key="2">
    <source>
        <dbReference type="Proteomes" id="UP000266841"/>
    </source>
</evidence>
<gene>
    <name evidence="1" type="ORF">THAOC_18744</name>
</gene>
<protein>
    <submittedName>
        <fullName evidence="1">Uncharacterized protein</fullName>
    </submittedName>
</protein>
<dbReference type="AlphaFoldDB" id="K0S7D9"/>
<accession>K0S7D9</accession>
<reference evidence="1 2" key="1">
    <citation type="journal article" date="2012" name="Genome Biol.">
        <title>Genome and low-iron response of an oceanic diatom adapted to chronic iron limitation.</title>
        <authorList>
            <person name="Lommer M."/>
            <person name="Specht M."/>
            <person name="Roy A.S."/>
            <person name="Kraemer L."/>
            <person name="Andreson R."/>
            <person name="Gutowska M.A."/>
            <person name="Wolf J."/>
            <person name="Bergner S.V."/>
            <person name="Schilhabel M.B."/>
            <person name="Klostermeier U.C."/>
            <person name="Beiko R.G."/>
            <person name="Rosenstiel P."/>
            <person name="Hippler M."/>
            <person name="Laroche J."/>
        </authorList>
    </citation>
    <scope>NUCLEOTIDE SEQUENCE [LARGE SCALE GENOMIC DNA]</scope>
    <source>
        <strain evidence="1 2">CCMP1005</strain>
    </source>
</reference>